<dbReference type="Proteomes" id="UP001283361">
    <property type="component" value="Unassembled WGS sequence"/>
</dbReference>
<evidence type="ECO:0000256" key="1">
    <source>
        <dbReference type="SAM" id="MobiDB-lite"/>
    </source>
</evidence>
<sequence length="244" mass="27151">MVIGQKTDEPDPGLTWQEGCPGGRAFSLASLNNVYWSSKANFSDLCTMTDSHPDLRDTPLQQDLGRQPLHYLSLISISSNATNPPHASPKTSLPLFLTWTVSFRWKDKLVLWRLWSKGPVLSTEPMLRARRLWSLGSGTRILRLRACRQQRLRLVGSGRILPRLPNPSPSPPRPSLARASPLKLRPSLPNTTSHAPRCVDDQVLSLCLIPRRQSDSQPSGHLIISRNKTKVQDSTDDAVRGSAN</sequence>
<evidence type="ECO:0000313" key="3">
    <source>
        <dbReference type="Proteomes" id="UP001283361"/>
    </source>
</evidence>
<organism evidence="2 3">
    <name type="scientific">Elysia crispata</name>
    <name type="common">lettuce slug</name>
    <dbReference type="NCBI Taxonomy" id="231223"/>
    <lineage>
        <taxon>Eukaryota</taxon>
        <taxon>Metazoa</taxon>
        <taxon>Spiralia</taxon>
        <taxon>Lophotrochozoa</taxon>
        <taxon>Mollusca</taxon>
        <taxon>Gastropoda</taxon>
        <taxon>Heterobranchia</taxon>
        <taxon>Euthyneura</taxon>
        <taxon>Panpulmonata</taxon>
        <taxon>Sacoglossa</taxon>
        <taxon>Placobranchoidea</taxon>
        <taxon>Plakobranchidae</taxon>
        <taxon>Elysia</taxon>
    </lineage>
</organism>
<accession>A0AAE1DC90</accession>
<feature type="region of interest" description="Disordered" evidence="1">
    <location>
        <begin position="159"/>
        <end position="196"/>
    </location>
</feature>
<feature type="compositionally biased region" description="Basic and acidic residues" evidence="1">
    <location>
        <begin position="230"/>
        <end position="244"/>
    </location>
</feature>
<gene>
    <name evidence="2" type="ORF">RRG08_027763</name>
</gene>
<feature type="compositionally biased region" description="Pro residues" evidence="1">
    <location>
        <begin position="164"/>
        <end position="174"/>
    </location>
</feature>
<evidence type="ECO:0000313" key="2">
    <source>
        <dbReference type="EMBL" id="KAK3765122.1"/>
    </source>
</evidence>
<dbReference type="AlphaFoldDB" id="A0AAE1DC90"/>
<feature type="region of interest" description="Disordered" evidence="1">
    <location>
        <begin position="214"/>
        <end position="244"/>
    </location>
</feature>
<keyword evidence="3" id="KW-1185">Reference proteome</keyword>
<comment type="caution">
    <text evidence="2">The sequence shown here is derived from an EMBL/GenBank/DDBJ whole genome shotgun (WGS) entry which is preliminary data.</text>
</comment>
<proteinExistence type="predicted"/>
<protein>
    <submittedName>
        <fullName evidence="2">Uncharacterized protein</fullName>
    </submittedName>
</protein>
<name>A0AAE1DC90_9GAST</name>
<dbReference type="EMBL" id="JAWDGP010004345">
    <property type="protein sequence ID" value="KAK3765122.1"/>
    <property type="molecule type" value="Genomic_DNA"/>
</dbReference>
<reference evidence="2" key="1">
    <citation type="journal article" date="2023" name="G3 (Bethesda)">
        <title>A reference genome for the long-term kleptoplast-retaining sea slug Elysia crispata morphotype clarki.</title>
        <authorList>
            <person name="Eastman K.E."/>
            <person name="Pendleton A.L."/>
            <person name="Shaikh M.A."/>
            <person name="Suttiyut T."/>
            <person name="Ogas R."/>
            <person name="Tomko P."/>
            <person name="Gavelis G."/>
            <person name="Widhalm J.R."/>
            <person name="Wisecaver J.H."/>
        </authorList>
    </citation>
    <scope>NUCLEOTIDE SEQUENCE</scope>
    <source>
        <strain evidence="2">ECLA1</strain>
    </source>
</reference>